<dbReference type="SUPFAM" id="SSF53448">
    <property type="entry name" value="Nucleotide-diphospho-sugar transferases"/>
    <property type="match status" value="1"/>
</dbReference>
<dbReference type="GO" id="GO:0005794">
    <property type="term" value="C:Golgi apparatus"/>
    <property type="evidence" value="ECO:0007669"/>
    <property type="project" value="TreeGrafter"/>
</dbReference>
<proteinExistence type="inferred from homology"/>
<keyword evidence="8" id="KW-1185">Reference proteome</keyword>
<keyword evidence="5" id="KW-0735">Signal-anchor</keyword>
<reference evidence="9" key="2">
    <citation type="submission" date="2025-08" db="UniProtKB">
        <authorList>
            <consortium name="RefSeq"/>
        </authorList>
    </citation>
    <scope>IDENTIFICATION</scope>
    <source>
        <tissue evidence="9">Blood</tissue>
    </source>
</reference>
<keyword evidence="7" id="KW-0479">Metal-binding</keyword>
<keyword evidence="4" id="KW-0808">Transferase</keyword>
<dbReference type="InterPro" id="IPR029044">
    <property type="entry name" value="Nucleotide-diphossugar_trans"/>
</dbReference>
<feature type="binding site" evidence="6">
    <location>
        <position position="107"/>
    </location>
    <ligand>
        <name>an alpha-L-fucosyl-(1-&gt;2)-beta-D-galactosyl derivative</name>
        <dbReference type="ChEBI" id="CHEBI:140327"/>
    </ligand>
</feature>
<dbReference type="PANTHER" id="PTHR10462">
    <property type="entry name" value="GLYCOSYLTRANSFERASE-RELATED"/>
    <property type="match status" value="1"/>
</dbReference>
<evidence type="ECO:0000256" key="7">
    <source>
        <dbReference type="PIRSR" id="PIRSR605076-3"/>
    </source>
</evidence>
<dbReference type="GO" id="GO:0016020">
    <property type="term" value="C:membrane"/>
    <property type="evidence" value="ECO:0007669"/>
    <property type="project" value="UniProtKB-SubCell"/>
</dbReference>
<dbReference type="Gene3D" id="3.90.550.10">
    <property type="entry name" value="Spore Coat Polysaccharide Biosynthesis Protein SpsA, Chain A"/>
    <property type="match status" value="1"/>
</dbReference>
<gene>
    <name evidence="9" type="primary">LOC112818715</name>
</gene>
<evidence type="ECO:0000313" key="8">
    <source>
        <dbReference type="Proteomes" id="UP000286641"/>
    </source>
</evidence>
<keyword evidence="5" id="KW-0812">Transmembrane</keyword>
<accession>A0A3Q7NTJ8</accession>
<sequence length="119" mass="13862">FLELFLQPAVKHYMVGHSVTYYVFTDQLVAVSRVPIWEGCRVVVVEVRGVLHWQDVSVRHIAMLSRFCEQRFICDMEDLVFVDVDLRMKFWDHVGMEILSPLCGTPHPGFYWAATEDIS</sequence>
<dbReference type="PANTHER" id="PTHR10462:SF55">
    <property type="entry name" value="HISTO-BLOOD GROUP ABO SYSTEM TRANSFERASE 1"/>
    <property type="match status" value="1"/>
</dbReference>
<evidence type="ECO:0000256" key="5">
    <source>
        <dbReference type="ARBA" id="ARBA00022968"/>
    </source>
</evidence>
<feature type="binding site" evidence="7">
    <location>
        <position position="83"/>
    </location>
    <ligand>
        <name>Mn(2+)</name>
        <dbReference type="ChEBI" id="CHEBI:29035"/>
    </ligand>
</feature>
<dbReference type="RefSeq" id="XP_025721627.1">
    <property type="nucleotide sequence ID" value="XM_025865842.1"/>
</dbReference>
<dbReference type="AlphaFoldDB" id="A0A3Q7NTJ8"/>
<feature type="binding site" evidence="6">
    <location>
        <begin position="83"/>
        <end position="85"/>
    </location>
    <ligand>
        <name>UDP-N-acetyl-alpha-D-galactosamine</name>
        <dbReference type="ChEBI" id="CHEBI:67138"/>
    </ligand>
</feature>
<dbReference type="InParanoid" id="A0A3Q7NTJ8"/>
<feature type="non-terminal residue" evidence="9">
    <location>
        <position position="119"/>
    </location>
</feature>
<dbReference type="GO" id="GO:0046872">
    <property type="term" value="F:metal ion binding"/>
    <property type="evidence" value="ECO:0007669"/>
    <property type="project" value="UniProtKB-KW"/>
</dbReference>
<evidence type="ECO:0000256" key="3">
    <source>
        <dbReference type="ARBA" id="ARBA00022676"/>
    </source>
</evidence>
<dbReference type="GO" id="GO:0005975">
    <property type="term" value="P:carbohydrate metabolic process"/>
    <property type="evidence" value="ECO:0007669"/>
    <property type="project" value="InterPro"/>
</dbReference>
<evidence type="ECO:0000256" key="2">
    <source>
        <dbReference type="ARBA" id="ARBA00010413"/>
    </source>
</evidence>
<dbReference type="GO" id="GO:0016758">
    <property type="term" value="F:hexosyltransferase activity"/>
    <property type="evidence" value="ECO:0007669"/>
    <property type="project" value="InterPro"/>
</dbReference>
<reference key="1">
    <citation type="submission" date="2019-01" db="UniProtKB">
        <authorList>
            <consortium name="RefSeq"/>
        </authorList>
    </citation>
    <scope>IDENTIFICATION</scope>
</reference>
<feature type="binding site" evidence="7">
    <location>
        <position position="85"/>
    </location>
    <ligand>
        <name>Mn(2+)</name>
        <dbReference type="ChEBI" id="CHEBI:29035"/>
    </ligand>
</feature>
<dbReference type="InterPro" id="IPR005076">
    <property type="entry name" value="Glyco_trans_6"/>
</dbReference>
<keyword evidence="3" id="KW-0328">Glycosyltransferase</keyword>
<organism evidence="8 9">
    <name type="scientific">Callorhinus ursinus</name>
    <name type="common">Northern fur seal</name>
    <dbReference type="NCBI Taxonomy" id="34884"/>
    <lineage>
        <taxon>Eukaryota</taxon>
        <taxon>Metazoa</taxon>
        <taxon>Chordata</taxon>
        <taxon>Craniata</taxon>
        <taxon>Vertebrata</taxon>
        <taxon>Euteleostomi</taxon>
        <taxon>Mammalia</taxon>
        <taxon>Eutheria</taxon>
        <taxon>Laurasiatheria</taxon>
        <taxon>Carnivora</taxon>
        <taxon>Caniformia</taxon>
        <taxon>Pinnipedia</taxon>
        <taxon>Otariidae</taxon>
        <taxon>Callorhinus</taxon>
    </lineage>
</organism>
<keyword evidence="7" id="KW-0464">Manganese</keyword>
<evidence type="ECO:0000313" key="9">
    <source>
        <dbReference type="RefSeq" id="XP_025721627.1"/>
    </source>
</evidence>
<comment type="subcellular location">
    <subcellularLocation>
        <location evidence="1">Membrane</location>
        <topology evidence="1">Single-pass type II membrane protein</topology>
    </subcellularLocation>
</comment>
<protein>
    <submittedName>
        <fullName evidence="9">Histo-blood group ABO system transferase-like</fullName>
    </submittedName>
</protein>
<evidence type="ECO:0000256" key="4">
    <source>
        <dbReference type="ARBA" id="ARBA00022679"/>
    </source>
</evidence>
<dbReference type="Pfam" id="PF03414">
    <property type="entry name" value="Glyco_transf_6"/>
    <property type="match status" value="1"/>
</dbReference>
<evidence type="ECO:0000256" key="1">
    <source>
        <dbReference type="ARBA" id="ARBA00004606"/>
    </source>
</evidence>
<comment type="cofactor">
    <cofactor evidence="7">
        <name>Mn(2+)</name>
        <dbReference type="ChEBI" id="CHEBI:29035"/>
    </cofactor>
    <text evidence="7">Binds 1 Mn(2+) ion per subunit.</text>
</comment>
<dbReference type="Proteomes" id="UP000286641">
    <property type="component" value="Unplaced"/>
</dbReference>
<feature type="non-terminal residue" evidence="9">
    <location>
        <position position="1"/>
    </location>
</feature>
<dbReference type="GO" id="GO:0031982">
    <property type="term" value="C:vesicle"/>
    <property type="evidence" value="ECO:0007669"/>
    <property type="project" value="TreeGrafter"/>
</dbReference>
<name>A0A3Q7NTJ8_CALUR</name>
<evidence type="ECO:0000256" key="6">
    <source>
        <dbReference type="PIRSR" id="PIRSR605076-2"/>
    </source>
</evidence>
<comment type="similarity">
    <text evidence="2">Belongs to the glycosyltransferase 6 family.</text>
</comment>